<comment type="caution">
    <text evidence="8">The sequence shown here is derived from an EMBL/GenBank/DDBJ whole genome shotgun (WGS) entry which is preliminary data.</text>
</comment>
<keyword evidence="6" id="KW-0137">Centromere</keyword>
<evidence type="ECO:0000256" key="3">
    <source>
        <dbReference type="ARBA" id="ARBA00007321"/>
    </source>
</evidence>
<evidence type="ECO:0000313" key="9">
    <source>
        <dbReference type="Proteomes" id="UP000019478"/>
    </source>
</evidence>
<sequence length="343" mass="38615">MALAASPPPAVLSDPAHQVMSDALDEEIVQVRAEIQALTKRRKLLASSLLSSTEVQTRLSHFRDTADPIATSPDLTPLLESAKTHSQYNIHRLAFGATAFPFHDPSPELQSKNPLLGIRIDICDRTGRYDDPYYLFCVRAGDRGTQDLRIHRHTIPALVPLQDYEKTYLPLADEGYGSSEDSLAVDDNPEVRTQDLHGLVERVRHDLVSWRLRQETIELLREELEIPPARLPSSESPRNVDIGSEAEDGDSDDEDDHEQIGRFGVREVSSVSVDARQVRIVWADGRVGRLRISDQGSIEKAVVIGRDDRVRDQERILTDGSPRLRDLIKCLERVERRSSRRGK</sequence>
<evidence type="ECO:0000256" key="4">
    <source>
        <dbReference type="ARBA" id="ARBA00022454"/>
    </source>
</evidence>
<dbReference type="GO" id="GO:0005634">
    <property type="term" value="C:nucleus"/>
    <property type="evidence" value="ECO:0007669"/>
    <property type="project" value="UniProtKB-SubCell"/>
</dbReference>
<feature type="region of interest" description="Disordered" evidence="7">
    <location>
        <begin position="228"/>
        <end position="257"/>
    </location>
</feature>
<dbReference type="AlphaFoldDB" id="W9YS75"/>
<gene>
    <name evidence="8" type="ORF">A1O3_01062</name>
</gene>
<dbReference type="Pfam" id="PF09496">
    <property type="entry name" value="CENP-O"/>
    <property type="match status" value="1"/>
</dbReference>
<evidence type="ECO:0000256" key="5">
    <source>
        <dbReference type="ARBA" id="ARBA00023242"/>
    </source>
</evidence>
<evidence type="ECO:0000256" key="1">
    <source>
        <dbReference type="ARBA" id="ARBA00004123"/>
    </source>
</evidence>
<keyword evidence="4" id="KW-0158">Chromosome</keyword>
<comment type="similarity">
    <text evidence="3">Belongs to the CENP-O/MCM21 family.</text>
</comment>
<evidence type="ECO:0000256" key="2">
    <source>
        <dbReference type="ARBA" id="ARBA00004584"/>
    </source>
</evidence>
<accession>W9YS75</accession>
<organism evidence="8 9">
    <name type="scientific">Capronia epimyces CBS 606.96</name>
    <dbReference type="NCBI Taxonomy" id="1182542"/>
    <lineage>
        <taxon>Eukaryota</taxon>
        <taxon>Fungi</taxon>
        <taxon>Dikarya</taxon>
        <taxon>Ascomycota</taxon>
        <taxon>Pezizomycotina</taxon>
        <taxon>Eurotiomycetes</taxon>
        <taxon>Chaetothyriomycetidae</taxon>
        <taxon>Chaetothyriales</taxon>
        <taxon>Herpotrichiellaceae</taxon>
        <taxon>Capronia</taxon>
    </lineage>
</organism>
<dbReference type="GeneID" id="19165200"/>
<dbReference type="InterPro" id="IPR018464">
    <property type="entry name" value="CENP-O"/>
</dbReference>
<evidence type="ECO:0000256" key="6">
    <source>
        <dbReference type="ARBA" id="ARBA00023328"/>
    </source>
</evidence>
<reference evidence="8 9" key="1">
    <citation type="submission" date="2013-03" db="EMBL/GenBank/DDBJ databases">
        <title>The Genome Sequence of Capronia epimyces CBS 606.96.</title>
        <authorList>
            <consortium name="The Broad Institute Genomics Platform"/>
            <person name="Cuomo C."/>
            <person name="de Hoog S."/>
            <person name="Gorbushina A."/>
            <person name="Walker B."/>
            <person name="Young S.K."/>
            <person name="Zeng Q."/>
            <person name="Gargeya S."/>
            <person name="Fitzgerald M."/>
            <person name="Haas B."/>
            <person name="Abouelleil A."/>
            <person name="Allen A.W."/>
            <person name="Alvarado L."/>
            <person name="Arachchi H.M."/>
            <person name="Berlin A.M."/>
            <person name="Chapman S.B."/>
            <person name="Gainer-Dewar J."/>
            <person name="Goldberg J."/>
            <person name="Griggs A."/>
            <person name="Gujja S."/>
            <person name="Hansen M."/>
            <person name="Howarth C."/>
            <person name="Imamovic A."/>
            <person name="Ireland A."/>
            <person name="Larimer J."/>
            <person name="McCowan C."/>
            <person name="Murphy C."/>
            <person name="Pearson M."/>
            <person name="Poon T.W."/>
            <person name="Priest M."/>
            <person name="Roberts A."/>
            <person name="Saif S."/>
            <person name="Shea T."/>
            <person name="Sisk P."/>
            <person name="Sykes S."/>
            <person name="Wortman J."/>
            <person name="Nusbaum C."/>
            <person name="Birren B."/>
        </authorList>
    </citation>
    <scope>NUCLEOTIDE SEQUENCE [LARGE SCALE GENOMIC DNA]</scope>
    <source>
        <strain evidence="8 9">CBS 606.96</strain>
    </source>
</reference>
<dbReference type="EMBL" id="AMGY01000001">
    <property type="protein sequence ID" value="EXJ92510.1"/>
    <property type="molecule type" value="Genomic_DNA"/>
</dbReference>
<feature type="compositionally biased region" description="Acidic residues" evidence="7">
    <location>
        <begin position="244"/>
        <end position="257"/>
    </location>
</feature>
<protein>
    <recommendedName>
        <fullName evidence="10">Cenp-O kinetochore centromere component</fullName>
    </recommendedName>
</protein>
<keyword evidence="9" id="KW-1185">Reference proteome</keyword>
<dbReference type="RefSeq" id="XP_007729400.1">
    <property type="nucleotide sequence ID" value="XM_007731210.1"/>
</dbReference>
<evidence type="ECO:0008006" key="10">
    <source>
        <dbReference type="Google" id="ProtNLM"/>
    </source>
</evidence>
<evidence type="ECO:0000313" key="8">
    <source>
        <dbReference type="EMBL" id="EXJ92510.1"/>
    </source>
</evidence>
<dbReference type="STRING" id="1182542.W9YS75"/>
<name>W9YS75_9EURO</name>
<dbReference type="HOGENOM" id="CLU_042556_0_0_1"/>
<evidence type="ECO:0000256" key="7">
    <source>
        <dbReference type="SAM" id="MobiDB-lite"/>
    </source>
</evidence>
<dbReference type="PANTHER" id="PTHR14582:SF1">
    <property type="entry name" value="CENTROMERE PROTEIN O"/>
    <property type="match status" value="1"/>
</dbReference>
<dbReference type="eggNOG" id="ENOG502SCC4">
    <property type="taxonomic scope" value="Eukaryota"/>
</dbReference>
<dbReference type="OrthoDB" id="10050372at2759"/>
<dbReference type="GO" id="GO:0031511">
    <property type="term" value="C:Mis6-Sim4 complex"/>
    <property type="evidence" value="ECO:0007669"/>
    <property type="project" value="TreeGrafter"/>
</dbReference>
<proteinExistence type="inferred from homology"/>
<dbReference type="PANTHER" id="PTHR14582">
    <property type="entry name" value="INNER KINETOCHORE SUBUNIT MAL2"/>
    <property type="match status" value="1"/>
</dbReference>
<comment type="subcellular location">
    <subcellularLocation>
        <location evidence="2">Chromosome</location>
        <location evidence="2">Centromere</location>
    </subcellularLocation>
    <subcellularLocation>
        <location evidence="1">Nucleus</location>
    </subcellularLocation>
</comment>
<keyword evidence="5" id="KW-0539">Nucleus</keyword>
<dbReference type="Proteomes" id="UP000019478">
    <property type="component" value="Unassembled WGS sequence"/>
</dbReference>